<keyword evidence="5" id="KW-1185">Reference proteome</keyword>
<dbReference type="SUPFAM" id="SSF46966">
    <property type="entry name" value="Spectrin repeat"/>
    <property type="match status" value="1"/>
</dbReference>
<dbReference type="PANTHER" id="PTHR46607:SF1">
    <property type="entry name" value="SEC14 DOMAIN AND SPECTRIN REPEAT-CONTAINING PROTEIN 1"/>
    <property type="match status" value="1"/>
</dbReference>
<protein>
    <recommendedName>
        <fullName evidence="3">SESTD1-like spectrin repeats region domain-containing protein</fullName>
    </recommendedName>
</protein>
<evidence type="ECO:0000259" key="3">
    <source>
        <dbReference type="Pfam" id="PF24915"/>
    </source>
</evidence>
<feature type="domain" description="SESTD1-like spectrin repeats region" evidence="3">
    <location>
        <begin position="96"/>
        <end position="147"/>
    </location>
</feature>
<dbReference type="OrthoDB" id="5859883at2759"/>
<reference evidence="4 5" key="1">
    <citation type="submission" date="2014-03" db="EMBL/GenBank/DDBJ databases">
        <title>Draft genome of the hookworm Oesophagostomum dentatum.</title>
        <authorList>
            <person name="Mitreva M."/>
        </authorList>
    </citation>
    <scope>NUCLEOTIDE SEQUENCE [LARGE SCALE GENOMIC DNA]</scope>
    <source>
        <strain evidence="4 5">OD-Hann</strain>
    </source>
</reference>
<dbReference type="EMBL" id="KN549357">
    <property type="protein sequence ID" value="KHJ98096.1"/>
    <property type="molecule type" value="Genomic_DNA"/>
</dbReference>
<dbReference type="GO" id="GO:0032266">
    <property type="term" value="F:phosphatidylinositol-3-phosphate binding"/>
    <property type="evidence" value="ECO:0007669"/>
    <property type="project" value="TreeGrafter"/>
</dbReference>
<evidence type="ECO:0000313" key="4">
    <source>
        <dbReference type="EMBL" id="KHJ98096.1"/>
    </source>
</evidence>
<dbReference type="GO" id="GO:0010314">
    <property type="term" value="F:phosphatidylinositol-5-phosphate binding"/>
    <property type="evidence" value="ECO:0007669"/>
    <property type="project" value="TreeGrafter"/>
</dbReference>
<dbReference type="AlphaFoldDB" id="A0A0B1TPS9"/>
<dbReference type="PANTHER" id="PTHR46607">
    <property type="entry name" value="SEC14 DOMAIN AND SPECTRIN REPEAT-CONTAINING PROTEIN 1"/>
    <property type="match status" value="1"/>
</dbReference>
<gene>
    <name evidence="4" type="ORF">OESDEN_01925</name>
</gene>
<dbReference type="GO" id="GO:0070273">
    <property type="term" value="F:phosphatidylinositol-4-phosphate binding"/>
    <property type="evidence" value="ECO:0007669"/>
    <property type="project" value="TreeGrafter"/>
</dbReference>
<dbReference type="Proteomes" id="UP000053660">
    <property type="component" value="Unassembled WGS sequence"/>
</dbReference>
<dbReference type="Pfam" id="PF24915">
    <property type="entry name" value="Spectrin_SESTD1"/>
    <property type="match status" value="2"/>
</dbReference>
<feature type="compositionally biased region" description="Low complexity" evidence="2">
    <location>
        <begin position="540"/>
        <end position="560"/>
    </location>
</feature>
<keyword evidence="1" id="KW-0677">Repeat</keyword>
<evidence type="ECO:0000256" key="1">
    <source>
        <dbReference type="ARBA" id="ARBA00022737"/>
    </source>
</evidence>
<accession>A0A0B1TPS9</accession>
<proteinExistence type="predicted"/>
<organism evidence="4 5">
    <name type="scientific">Oesophagostomum dentatum</name>
    <name type="common">Nodular worm</name>
    <dbReference type="NCBI Taxonomy" id="61180"/>
    <lineage>
        <taxon>Eukaryota</taxon>
        <taxon>Metazoa</taxon>
        <taxon>Ecdysozoa</taxon>
        <taxon>Nematoda</taxon>
        <taxon>Chromadorea</taxon>
        <taxon>Rhabditida</taxon>
        <taxon>Rhabditina</taxon>
        <taxon>Rhabditomorpha</taxon>
        <taxon>Strongyloidea</taxon>
        <taxon>Strongylidae</taxon>
        <taxon>Oesophagostomum</taxon>
    </lineage>
</organism>
<name>A0A0B1TPS9_OESDE</name>
<evidence type="ECO:0000256" key="2">
    <source>
        <dbReference type="SAM" id="MobiDB-lite"/>
    </source>
</evidence>
<dbReference type="GO" id="GO:0043325">
    <property type="term" value="F:phosphatidylinositol-3,4-bisphosphate binding"/>
    <property type="evidence" value="ECO:0007669"/>
    <property type="project" value="TreeGrafter"/>
</dbReference>
<feature type="region of interest" description="Disordered" evidence="2">
    <location>
        <begin position="507"/>
        <end position="565"/>
    </location>
</feature>
<feature type="domain" description="SESTD1-like spectrin repeats region" evidence="3">
    <location>
        <begin position="162"/>
        <end position="222"/>
    </location>
</feature>
<evidence type="ECO:0000313" key="5">
    <source>
        <dbReference type="Proteomes" id="UP000053660"/>
    </source>
</evidence>
<dbReference type="InterPro" id="IPR056804">
    <property type="entry name" value="Spectrin_SESTD1"/>
</dbReference>
<dbReference type="Gene3D" id="1.20.58.60">
    <property type="match status" value="1"/>
</dbReference>
<dbReference type="GO" id="GO:0005546">
    <property type="term" value="F:phosphatidylinositol-4,5-bisphosphate binding"/>
    <property type="evidence" value="ECO:0007669"/>
    <property type="project" value="TreeGrafter"/>
</dbReference>
<dbReference type="GO" id="GO:0080025">
    <property type="term" value="F:phosphatidylinositol-3,5-bisphosphate binding"/>
    <property type="evidence" value="ECO:0007669"/>
    <property type="project" value="TreeGrafter"/>
</dbReference>
<sequence length="585" mass="66761">MMITPTYRWSRLDMIYQRTSVTKNDIKNIVSASEKNCNDVLQEIVSQADELADLASRLMAAVPAHSITLEKAREQVRALARQYANRVERQTGMARQSEDFHTKMSELTRKTDVLLESLCTDLMMNDLAAVDSEKSNLEEKVSAMGKILVFQLFCARPFTAGIEKMYESVMTCGASFIDDLSAEEVNLHGKRVVRDYMAGIVHVREQLAAARERRKRCLELVDVRRLKLQQFTQLFTCESDAQQAIKWLEELHETLLKDYNQIGSTDEDLRYLREDRLKLEDTARSTYEYGRQLCQVALVLRRSLRMDVKNQVGINEKLEQTWGRLCRALSENEAKLNVTEAFNTTVVEVGINEKLEQTWGRLCRALSENEAKLNVTEAFNTTVVEVKIVGGLQINLQMKGLSLLHTSPMVRIKMLKVNHRIDELSRRVSEVRDSQRSPERICAVERRRLGNDIQELRHIADMLVAQVNANHNVPAETRQTAIASIRRKVDGVDAAHRRMESLFVETCPEPSRTQSLHRINEQPPSRAEDVSRSYYHIAGSPRRPSIPSSSSNPLSPTSESRSWRAAELHESNIGSIRLSDTESYL</sequence>